<name>A0A2T4Z767_9BACL</name>
<dbReference type="Proteomes" id="UP000241639">
    <property type="component" value="Unassembled WGS sequence"/>
</dbReference>
<dbReference type="RefSeq" id="WP_170105051.1">
    <property type="nucleotide sequence ID" value="NZ_PZZP01000001.1"/>
</dbReference>
<sequence>MRVERTLYVERIWSIQEMAVFVSMARELDNPITLEYRSGTANGKGLLGIVSLMMKVTTGETIRLVVSGSGASDAMAALLKQLPLGIVADPKNQNCVSHTL</sequence>
<dbReference type="EMBL" id="PZZP01000001">
    <property type="protein sequence ID" value="PTM57726.1"/>
    <property type="molecule type" value="Genomic_DNA"/>
</dbReference>
<dbReference type="InterPro" id="IPR035895">
    <property type="entry name" value="HPr-like_sf"/>
</dbReference>
<reference evidence="2 3" key="1">
    <citation type="submission" date="2018-04" db="EMBL/GenBank/DDBJ databases">
        <title>Genomic Encyclopedia of Archaeal and Bacterial Type Strains, Phase II (KMG-II): from individual species to whole genera.</title>
        <authorList>
            <person name="Goeker M."/>
        </authorList>
    </citation>
    <scope>NUCLEOTIDE SEQUENCE [LARGE SCALE GENOMIC DNA]</scope>
    <source>
        <strain evidence="2 3">DSM 45169</strain>
    </source>
</reference>
<dbReference type="InterPro" id="IPR000032">
    <property type="entry name" value="HPr-like"/>
</dbReference>
<dbReference type="SUPFAM" id="SSF55594">
    <property type="entry name" value="HPr-like"/>
    <property type="match status" value="1"/>
</dbReference>
<evidence type="ECO:0000313" key="3">
    <source>
        <dbReference type="Proteomes" id="UP000241639"/>
    </source>
</evidence>
<organism evidence="2 3">
    <name type="scientific">Desmospora activa DSM 45169</name>
    <dbReference type="NCBI Taxonomy" id="1121389"/>
    <lineage>
        <taxon>Bacteria</taxon>
        <taxon>Bacillati</taxon>
        <taxon>Bacillota</taxon>
        <taxon>Bacilli</taxon>
        <taxon>Bacillales</taxon>
        <taxon>Thermoactinomycetaceae</taxon>
        <taxon>Desmospora</taxon>
    </lineage>
</organism>
<evidence type="ECO:0000313" key="2">
    <source>
        <dbReference type="EMBL" id="PTM57726.1"/>
    </source>
</evidence>
<accession>A0A2T4Z767</accession>
<dbReference type="AlphaFoldDB" id="A0A2T4Z767"/>
<evidence type="ECO:0000259" key="1">
    <source>
        <dbReference type="Pfam" id="PF00381"/>
    </source>
</evidence>
<feature type="domain" description="HPr" evidence="1">
    <location>
        <begin position="19"/>
        <end position="80"/>
    </location>
</feature>
<keyword evidence="3" id="KW-1185">Reference proteome</keyword>
<gene>
    <name evidence="2" type="ORF">C8J48_0278</name>
</gene>
<dbReference type="Pfam" id="PF00381">
    <property type="entry name" value="PTS-HPr"/>
    <property type="match status" value="1"/>
</dbReference>
<proteinExistence type="predicted"/>
<dbReference type="Gene3D" id="3.30.1340.10">
    <property type="entry name" value="HPr-like"/>
    <property type="match status" value="1"/>
</dbReference>
<comment type="caution">
    <text evidence="2">The sequence shown here is derived from an EMBL/GenBank/DDBJ whole genome shotgun (WGS) entry which is preliminary data.</text>
</comment>
<protein>
    <submittedName>
        <fullName evidence="2">PTS HPr component family protein</fullName>
    </submittedName>
</protein>